<keyword evidence="1" id="KW-1133">Transmembrane helix</keyword>
<evidence type="ECO:0000313" key="4">
    <source>
        <dbReference type="Proteomes" id="UP000229366"/>
    </source>
</evidence>
<dbReference type="EMBL" id="PGTX01000001">
    <property type="protein sequence ID" value="PJI83000.1"/>
    <property type="molecule type" value="Genomic_DNA"/>
</dbReference>
<dbReference type="AlphaFoldDB" id="A0A2M8VYP6"/>
<feature type="transmembrane region" description="Helical" evidence="1">
    <location>
        <begin position="51"/>
        <end position="73"/>
    </location>
</feature>
<dbReference type="InterPro" id="IPR051311">
    <property type="entry name" value="DedA_domain"/>
</dbReference>
<dbReference type="PANTHER" id="PTHR42709">
    <property type="entry name" value="ALKALINE PHOSPHATASE LIKE PROTEIN"/>
    <property type="match status" value="1"/>
</dbReference>
<keyword evidence="1" id="KW-0812">Transmembrane</keyword>
<evidence type="ECO:0000256" key="1">
    <source>
        <dbReference type="SAM" id="Phobius"/>
    </source>
</evidence>
<keyword evidence="4" id="KW-1185">Reference proteome</keyword>
<protein>
    <submittedName>
        <fullName evidence="3">Membrane protein YqaA with SNARE-associated domain</fullName>
    </submittedName>
</protein>
<feature type="domain" description="VTT" evidence="2">
    <location>
        <begin position="52"/>
        <end position="145"/>
    </location>
</feature>
<dbReference type="OrthoDB" id="5419086at2"/>
<reference evidence="3 4" key="1">
    <citation type="submission" date="2017-11" db="EMBL/GenBank/DDBJ databases">
        <title>Genomic Encyclopedia of Type Strains, Phase III (KMG-III): the genomes of soil and plant-associated and newly described type strains.</title>
        <authorList>
            <person name="Whitman W."/>
        </authorList>
    </citation>
    <scope>NUCLEOTIDE SEQUENCE [LARGE SCALE GENOMIC DNA]</scope>
    <source>
        <strain evidence="3 4">UB-Domo-W1</strain>
    </source>
</reference>
<evidence type="ECO:0000313" key="3">
    <source>
        <dbReference type="EMBL" id="PJI83000.1"/>
    </source>
</evidence>
<dbReference type="Proteomes" id="UP000229366">
    <property type="component" value="Unassembled WGS sequence"/>
</dbReference>
<accession>A0A2M8VYP6</accession>
<name>A0A2M8VYP6_9BURK</name>
<dbReference type="Pfam" id="PF09335">
    <property type="entry name" value="VTT_dom"/>
    <property type="match status" value="1"/>
</dbReference>
<comment type="caution">
    <text evidence="3">The sequence shown here is derived from an EMBL/GenBank/DDBJ whole genome shotgun (WGS) entry which is preliminary data.</text>
</comment>
<dbReference type="PANTHER" id="PTHR42709:SF4">
    <property type="entry name" value="INNER MEMBRANE PROTEIN YQAA"/>
    <property type="match status" value="1"/>
</dbReference>
<feature type="transmembrane region" description="Helical" evidence="1">
    <location>
        <begin position="139"/>
        <end position="160"/>
    </location>
</feature>
<organism evidence="3 4">
    <name type="scientific">Polynucleobacter brandtiae</name>
    <dbReference type="NCBI Taxonomy" id="1938816"/>
    <lineage>
        <taxon>Bacteria</taxon>
        <taxon>Pseudomonadati</taxon>
        <taxon>Pseudomonadota</taxon>
        <taxon>Betaproteobacteria</taxon>
        <taxon>Burkholderiales</taxon>
        <taxon>Burkholderiaceae</taxon>
        <taxon>Polynucleobacter</taxon>
    </lineage>
</organism>
<feature type="transmembrane region" description="Helical" evidence="1">
    <location>
        <begin position="105"/>
        <end position="127"/>
    </location>
</feature>
<sequence length="167" mass="18907">MDLMLAHFFDFFGMPSIGLPAVLISAFISATLIPIGSEPILFAYITINPHLYWVAIFVATVGNTLGGMLDWWLGLLSRNSFESLKGPTNGRMQRWLEARGPKMLLLSWLPGLGDPLCLAAGWLRLAWMPCLIYMTIGKFLRYVTITWLLTLLPMSFWHLLGRWVGIY</sequence>
<evidence type="ECO:0000259" key="2">
    <source>
        <dbReference type="Pfam" id="PF09335"/>
    </source>
</evidence>
<proteinExistence type="predicted"/>
<gene>
    <name evidence="3" type="ORF">B0G85_0390</name>
</gene>
<dbReference type="InterPro" id="IPR032816">
    <property type="entry name" value="VTT_dom"/>
</dbReference>
<feature type="transmembrane region" description="Helical" evidence="1">
    <location>
        <begin position="20"/>
        <end position="44"/>
    </location>
</feature>
<dbReference type="RefSeq" id="WP_100378743.1">
    <property type="nucleotide sequence ID" value="NZ_CBCSBW010000001.1"/>
</dbReference>
<keyword evidence="1" id="KW-0472">Membrane</keyword>